<dbReference type="PANTHER" id="PTHR30365">
    <property type="entry name" value="CYTOCHROME D UBIQUINOL OXIDASE"/>
    <property type="match status" value="1"/>
</dbReference>
<evidence type="ECO:0000313" key="15">
    <source>
        <dbReference type="Proteomes" id="UP001500879"/>
    </source>
</evidence>
<feature type="transmembrane region" description="Helical" evidence="13">
    <location>
        <begin position="419"/>
        <end position="440"/>
    </location>
</feature>
<evidence type="ECO:0000256" key="4">
    <source>
        <dbReference type="ARBA" id="ARBA00022475"/>
    </source>
</evidence>
<keyword evidence="4" id="KW-1003">Cell membrane</keyword>
<dbReference type="PANTHER" id="PTHR30365:SF14">
    <property type="entry name" value="CYTOCHROME BD MENAQUINOL OXIDASE SUBUNIT I-RELATED"/>
    <property type="match status" value="1"/>
</dbReference>
<feature type="transmembrane region" description="Helical" evidence="13">
    <location>
        <begin position="284"/>
        <end position="307"/>
    </location>
</feature>
<feature type="transmembrane region" description="Helical" evidence="13">
    <location>
        <begin position="512"/>
        <end position="531"/>
    </location>
</feature>
<evidence type="ECO:0000256" key="11">
    <source>
        <dbReference type="ARBA" id="ARBA00023136"/>
    </source>
</evidence>
<evidence type="ECO:0000256" key="12">
    <source>
        <dbReference type="SAM" id="MobiDB-lite"/>
    </source>
</evidence>
<accession>A0ABN0YHT2</accession>
<protein>
    <submittedName>
        <fullName evidence="14">Cytochrome ubiquinol oxidase subunit I</fullName>
    </submittedName>
</protein>
<evidence type="ECO:0000256" key="1">
    <source>
        <dbReference type="ARBA" id="ARBA00004651"/>
    </source>
</evidence>
<keyword evidence="8" id="KW-0249">Electron transport</keyword>
<evidence type="ECO:0000256" key="8">
    <source>
        <dbReference type="ARBA" id="ARBA00022982"/>
    </source>
</evidence>
<evidence type="ECO:0000256" key="9">
    <source>
        <dbReference type="ARBA" id="ARBA00022989"/>
    </source>
</evidence>
<keyword evidence="10" id="KW-0408">Iron</keyword>
<feature type="transmembrane region" description="Helical" evidence="13">
    <location>
        <begin position="194"/>
        <end position="216"/>
    </location>
</feature>
<evidence type="ECO:0000256" key="3">
    <source>
        <dbReference type="ARBA" id="ARBA00022448"/>
    </source>
</evidence>
<dbReference type="Pfam" id="PF01654">
    <property type="entry name" value="Cyt_bd_oxida_I"/>
    <property type="match status" value="1"/>
</dbReference>
<evidence type="ECO:0000256" key="7">
    <source>
        <dbReference type="ARBA" id="ARBA00022723"/>
    </source>
</evidence>
<name>A0ABN0YHT2_9ACTN</name>
<organism evidence="14 15">
    <name type="scientific">Streptomyces luteireticuli</name>
    <dbReference type="NCBI Taxonomy" id="173858"/>
    <lineage>
        <taxon>Bacteria</taxon>
        <taxon>Bacillati</taxon>
        <taxon>Actinomycetota</taxon>
        <taxon>Actinomycetes</taxon>
        <taxon>Kitasatosporales</taxon>
        <taxon>Streptomycetaceae</taxon>
        <taxon>Streptomyces</taxon>
    </lineage>
</organism>
<sequence>MAAPRTTARPRDGVGRRRVREVRGGRRQRRSGRLDAAARPAVTENPCATPYGAATGRATYFPGRHRRHRHPVARRVVTAARPRGTSGAVLTDPVHRLLAAAASPGDLAAARAQMGFSLAWHIVVACLGVGLPLLTLVTEWRGLRTGDPVLRLLARRWARAMGVLFAVGAVSGTILSFELGLLWPGLMGRYGQVIGLPFALEGIAFFIEAIFLGIYLYAWDRLPPRVHLWTGVPIVVAGVASAFFVVCANAWMNQPSGFTVRAGRITAVDPWAAMLNPAAPPQSVHMILAALMVAAFLTASVHACALLRGRRTAYQRAGFLVPFVLGAAVTPLQIVVGDWAARFVAANQPVKLAAMEGVFRTGGHVPLTLGGVAGADGMRYGLEIPSGLSLLIGDSPDAVVRGLDRVPPAQRPAVTGVHWAFDLMVAAGFFLLFMAAWLLFAWWRARRTGSGDPLAVRGGRVFLPLAALTGPAAVVALECGWCVTELGRQPWIVQGLMTVREAVNPAPGLGTGLWLVLAVYAAMTAATVAVLRRMTAERPVPVAPQERDVEDYPVV</sequence>
<keyword evidence="9 13" id="KW-1133">Transmembrane helix</keyword>
<gene>
    <name evidence="14" type="ORF">GCM10010357_16400</name>
</gene>
<comment type="subcellular location">
    <subcellularLocation>
        <location evidence="1">Cell membrane</location>
        <topology evidence="1">Multi-pass membrane protein</topology>
    </subcellularLocation>
</comment>
<feature type="region of interest" description="Disordered" evidence="12">
    <location>
        <begin position="1"/>
        <end position="49"/>
    </location>
</feature>
<feature type="transmembrane region" description="Helical" evidence="13">
    <location>
        <begin position="461"/>
        <end position="483"/>
    </location>
</feature>
<evidence type="ECO:0000256" key="5">
    <source>
        <dbReference type="ARBA" id="ARBA00022617"/>
    </source>
</evidence>
<feature type="transmembrane region" description="Helical" evidence="13">
    <location>
        <begin position="228"/>
        <end position="251"/>
    </location>
</feature>
<reference evidence="14 15" key="1">
    <citation type="journal article" date="2019" name="Int. J. Syst. Evol. Microbiol.">
        <title>The Global Catalogue of Microorganisms (GCM) 10K type strain sequencing project: providing services to taxonomists for standard genome sequencing and annotation.</title>
        <authorList>
            <consortium name="The Broad Institute Genomics Platform"/>
            <consortium name="The Broad Institute Genome Sequencing Center for Infectious Disease"/>
            <person name="Wu L."/>
            <person name="Ma J."/>
        </authorList>
    </citation>
    <scope>NUCLEOTIDE SEQUENCE [LARGE SCALE GENOMIC DNA]</scope>
    <source>
        <strain evidence="14 15">JCM 4788</strain>
    </source>
</reference>
<keyword evidence="15" id="KW-1185">Reference proteome</keyword>
<dbReference type="InterPro" id="IPR002585">
    <property type="entry name" value="Cyt-d_ubiquinol_oxidase_su_1"/>
</dbReference>
<keyword evidence="6 13" id="KW-0812">Transmembrane</keyword>
<dbReference type="Proteomes" id="UP001500879">
    <property type="component" value="Unassembled WGS sequence"/>
</dbReference>
<feature type="transmembrane region" description="Helical" evidence="13">
    <location>
        <begin position="157"/>
        <end position="182"/>
    </location>
</feature>
<evidence type="ECO:0000313" key="14">
    <source>
        <dbReference type="EMBL" id="GAA0396039.1"/>
    </source>
</evidence>
<evidence type="ECO:0000256" key="2">
    <source>
        <dbReference type="ARBA" id="ARBA00009819"/>
    </source>
</evidence>
<feature type="transmembrane region" description="Helical" evidence="13">
    <location>
        <begin position="118"/>
        <end position="137"/>
    </location>
</feature>
<comment type="caution">
    <text evidence="14">The sequence shown here is derived from an EMBL/GenBank/DDBJ whole genome shotgun (WGS) entry which is preliminary data.</text>
</comment>
<feature type="compositionally biased region" description="Basic residues" evidence="12">
    <location>
        <begin position="16"/>
        <end position="31"/>
    </location>
</feature>
<comment type="similarity">
    <text evidence="2">Belongs to the cytochrome ubiquinol oxidase subunit 1 family.</text>
</comment>
<evidence type="ECO:0000256" key="6">
    <source>
        <dbReference type="ARBA" id="ARBA00022692"/>
    </source>
</evidence>
<keyword evidence="5" id="KW-0349">Heme</keyword>
<keyword evidence="11 13" id="KW-0472">Membrane</keyword>
<keyword evidence="3" id="KW-0813">Transport</keyword>
<keyword evidence="7" id="KW-0479">Metal-binding</keyword>
<dbReference type="EMBL" id="BAAABX010000015">
    <property type="protein sequence ID" value="GAA0396039.1"/>
    <property type="molecule type" value="Genomic_DNA"/>
</dbReference>
<feature type="transmembrane region" description="Helical" evidence="13">
    <location>
        <begin position="319"/>
        <end position="341"/>
    </location>
</feature>
<proteinExistence type="inferred from homology"/>
<evidence type="ECO:0000256" key="10">
    <source>
        <dbReference type="ARBA" id="ARBA00023004"/>
    </source>
</evidence>
<evidence type="ECO:0000256" key="13">
    <source>
        <dbReference type="SAM" id="Phobius"/>
    </source>
</evidence>